<evidence type="ECO:0000313" key="3">
    <source>
        <dbReference type="Proteomes" id="UP000198711"/>
    </source>
</evidence>
<dbReference type="InterPro" id="IPR025407">
    <property type="entry name" value="DUF4133"/>
</dbReference>
<dbReference type="RefSeq" id="WP_092722728.1">
    <property type="nucleotide sequence ID" value="NZ_FNNO01000003.1"/>
</dbReference>
<dbReference type="Pfam" id="PF13571">
    <property type="entry name" value="DUF4133"/>
    <property type="match status" value="1"/>
</dbReference>
<reference evidence="2 3" key="1">
    <citation type="submission" date="2016-10" db="EMBL/GenBank/DDBJ databases">
        <authorList>
            <person name="Varghese N."/>
            <person name="Submissions S."/>
        </authorList>
    </citation>
    <scope>NUCLEOTIDE SEQUENCE [LARGE SCALE GENOMIC DNA]</scope>
    <source>
        <strain evidence="2 3">DSM 25353</strain>
    </source>
</reference>
<gene>
    <name evidence="2" type="ORF">SAMN05444410_103153</name>
</gene>
<keyword evidence="1" id="KW-1133">Transmembrane helix</keyword>
<organism evidence="2 3">
    <name type="scientific">Hydrobacter penzbergensis</name>
    <dbReference type="NCBI Taxonomy" id="1235997"/>
    <lineage>
        <taxon>Bacteria</taxon>
        <taxon>Pseudomonadati</taxon>
        <taxon>Bacteroidota</taxon>
        <taxon>Chitinophagia</taxon>
        <taxon>Chitinophagales</taxon>
        <taxon>Chitinophagaceae</taxon>
        <taxon>Hydrobacter</taxon>
    </lineage>
</organism>
<accession>A0A8X8IES4</accession>
<name>A0A8X8IES4_9BACT</name>
<dbReference type="EMBL" id="FNNO01000003">
    <property type="protein sequence ID" value="SDW50870.1"/>
    <property type="molecule type" value="Genomic_DNA"/>
</dbReference>
<feature type="transmembrane region" description="Helical" evidence="1">
    <location>
        <begin position="51"/>
        <end position="70"/>
    </location>
</feature>
<keyword evidence="3" id="KW-1185">Reference proteome</keyword>
<proteinExistence type="predicted"/>
<feature type="transmembrane region" description="Helical" evidence="1">
    <location>
        <begin position="25"/>
        <end position="45"/>
    </location>
</feature>
<evidence type="ECO:0008006" key="4">
    <source>
        <dbReference type="Google" id="ProtNLM"/>
    </source>
</evidence>
<keyword evidence="1" id="KW-0812">Transmembrane</keyword>
<sequence>MANSVYQINKGINQSIEFKGLKAQYIWYLGGGVVALLIVFAVMYIVGLPTYLCIGIILTAGTFLVMKIYGMSHKYGEHGLMKTLARKQVPNVIKSRSRNVFMGTKAIHS</sequence>
<evidence type="ECO:0000256" key="1">
    <source>
        <dbReference type="SAM" id="Phobius"/>
    </source>
</evidence>
<dbReference type="AlphaFoldDB" id="A0A8X8IES4"/>
<protein>
    <recommendedName>
        <fullName evidence="4">DUF4133 domain-containing protein</fullName>
    </recommendedName>
</protein>
<keyword evidence="1" id="KW-0472">Membrane</keyword>
<dbReference type="Proteomes" id="UP000198711">
    <property type="component" value="Unassembled WGS sequence"/>
</dbReference>
<evidence type="ECO:0000313" key="2">
    <source>
        <dbReference type="EMBL" id="SDW50870.1"/>
    </source>
</evidence>
<comment type="caution">
    <text evidence="2">The sequence shown here is derived from an EMBL/GenBank/DDBJ whole genome shotgun (WGS) entry which is preliminary data.</text>
</comment>